<evidence type="ECO:0000256" key="1">
    <source>
        <dbReference type="SAM" id="MobiDB-lite"/>
    </source>
</evidence>
<dbReference type="InterPro" id="IPR012677">
    <property type="entry name" value="Nucleotide-bd_a/b_plait_sf"/>
</dbReference>
<feature type="domain" description="RRM" evidence="2">
    <location>
        <begin position="149"/>
        <end position="220"/>
    </location>
</feature>
<feature type="region of interest" description="Disordered" evidence="1">
    <location>
        <begin position="223"/>
        <end position="291"/>
    </location>
</feature>
<evidence type="ECO:0000313" key="3">
    <source>
        <dbReference type="EMBL" id="KAF1953623.1"/>
    </source>
</evidence>
<evidence type="ECO:0000313" key="4">
    <source>
        <dbReference type="Proteomes" id="UP000800035"/>
    </source>
</evidence>
<dbReference type="SMART" id="SM00360">
    <property type="entry name" value="RRM"/>
    <property type="match status" value="1"/>
</dbReference>
<organism evidence="3 4">
    <name type="scientific">Byssothecium circinans</name>
    <dbReference type="NCBI Taxonomy" id="147558"/>
    <lineage>
        <taxon>Eukaryota</taxon>
        <taxon>Fungi</taxon>
        <taxon>Dikarya</taxon>
        <taxon>Ascomycota</taxon>
        <taxon>Pezizomycotina</taxon>
        <taxon>Dothideomycetes</taxon>
        <taxon>Pleosporomycetidae</taxon>
        <taxon>Pleosporales</taxon>
        <taxon>Massarineae</taxon>
        <taxon>Massarinaceae</taxon>
        <taxon>Byssothecium</taxon>
    </lineage>
</organism>
<gene>
    <name evidence="3" type="ORF">CC80DRAFT_477546</name>
</gene>
<sequence>MAEVSLADFVNAQREKKKREALAQQFLGSQARKANASGAGAINTRKQDQRPSLLSRMSGVQKQRSSSARPVANIDAKWQHDLHRVNNPNGPPPAKKLNRTASTPQLARNARTQEKFAEVFSNRNAHSLRDNSSGPGFSIKGSANRGPYTIVASNFAPGTTGNDIEEVMTPYGDGSLLAARIISSQPTVMAEIDFDSKDSADHVIAAFNNMKADGRLLYVHHKTGPNASSLHSRPPINPRPSQVTQQFSHDDMDVDTNSGARNGGGGSFQDGRFGFSSSGRREPPRGPRRRF</sequence>
<accession>A0A6A5TL79</accession>
<reference evidence="3" key="1">
    <citation type="journal article" date="2020" name="Stud. Mycol.">
        <title>101 Dothideomycetes genomes: a test case for predicting lifestyles and emergence of pathogens.</title>
        <authorList>
            <person name="Haridas S."/>
            <person name="Albert R."/>
            <person name="Binder M."/>
            <person name="Bloem J."/>
            <person name="Labutti K."/>
            <person name="Salamov A."/>
            <person name="Andreopoulos B."/>
            <person name="Baker S."/>
            <person name="Barry K."/>
            <person name="Bills G."/>
            <person name="Bluhm B."/>
            <person name="Cannon C."/>
            <person name="Castanera R."/>
            <person name="Culley D."/>
            <person name="Daum C."/>
            <person name="Ezra D."/>
            <person name="Gonzalez J."/>
            <person name="Henrissat B."/>
            <person name="Kuo A."/>
            <person name="Liang C."/>
            <person name="Lipzen A."/>
            <person name="Lutzoni F."/>
            <person name="Magnuson J."/>
            <person name="Mondo S."/>
            <person name="Nolan M."/>
            <person name="Ohm R."/>
            <person name="Pangilinan J."/>
            <person name="Park H.-J."/>
            <person name="Ramirez L."/>
            <person name="Alfaro M."/>
            <person name="Sun H."/>
            <person name="Tritt A."/>
            <person name="Yoshinaga Y."/>
            <person name="Zwiers L.-H."/>
            <person name="Turgeon B."/>
            <person name="Goodwin S."/>
            <person name="Spatafora J."/>
            <person name="Crous P."/>
            <person name="Grigoriev I."/>
        </authorList>
    </citation>
    <scope>NUCLEOTIDE SEQUENCE</scope>
    <source>
        <strain evidence="3">CBS 675.92</strain>
    </source>
</reference>
<dbReference type="Proteomes" id="UP000800035">
    <property type="component" value="Unassembled WGS sequence"/>
</dbReference>
<feature type="compositionally biased region" description="Polar residues" evidence="1">
    <location>
        <begin position="58"/>
        <end position="68"/>
    </location>
</feature>
<dbReference type="GO" id="GO:0003723">
    <property type="term" value="F:RNA binding"/>
    <property type="evidence" value="ECO:0007669"/>
    <property type="project" value="InterPro"/>
</dbReference>
<dbReference type="SUPFAM" id="SSF54928">
    <property type="entry name" value="RNA-binding domain, RBD"/>
    <property type="match status" value="1"/>
</dbReference>
<feature type="compositionally biased region" description="Low complexity" evidence="1">
    <location>
        <begin position="269"/>
        <end position="278"/>
    </location>
</feature>
<feature type="region of interest" description="Disordered" evidence="1">
    <location>
        <begin position="29"/>
        <end position="70"/>
    </location>
</feature>
<dbReference type="Pfam" id="PF00076">
    <property type="entry name" value="RRM_1"/>
    <property type="match status" value="1"/>
</dbReference>
<dbReference type="InterPro" id="IPR035979">
    <property type="entry name" value="RBD_domain_sf"/>
</dbReference>
<evidence type="ECO:0000259" key="2">
    <source>
        <dbReference type="SMART" id="SM00360"/>
    </source>
</evidence>
<keyword evidence="4" id="KW-1185">Reference proteome</keyword>
<name>A0A6A5TL79_9PLEO</name>
<dbReference type="InterPro" id="IPR000504">
    <property type="entry name" value="RRM_dom"/>
</dbReference>
<protein>
    <recommendedName>
        <fullName evidence="2">RRM domain-containing protein</fullName>
    </recommendedName>
</protein>
<dbReference type="AlphaFoldDB" id="A0A6A5TL79"/>
<dbReference type="Gene3D" id="3.30.70.330">
    <property type="match status" value="1"/>
</dbReference>
<proteinExistence type="predicted"/>
<dbReference type="EMBL" id="ML977003">
    <property type="protein sequence ID" value="KAF1953623.1"/>
    <property type="molecule type" value="Genomic_DNA"/>
</dbReference>
<dbReference type="OrthoDB" id="5374349at2759"/>
<dbReference type="CDD" id="cd00590">
    <property type="entry name" value="RRM_SF"/>
    <property type="match status" value="1"/>
</dbReference>